<evidence type="ECO:0000313" key="3">
    <source>
        <dbReference type="Proteomes" id="UP000176260"/>
    </source>
</evidence>
<protein>
    <recommendedName>
        <fullName evidence="1">Transposase IS200-like domain-containing protein</fullName>
    </recommendedName>
</protein>
<comment type="caution">
    <text evidence="2">The sequence shown here is derived from an EMBL/GenBank/DDBJ whole genome shotgun (WGS) entry which is preliminary data.</text>
</comment>
<dbReference type="Gene3D" id="3.30.70.1290">
    <property type="entry name" value="Transposase IS200-like"/>
    <property type="match status" value="1"/>
</dbReference>
<dbReference type="Pfam" id="PF01797">
    <property type="entry name" value="Y1_Tnp"/>
    <property type="match status" value="1"/>
</dbReference>
<reference evidence="2 3" key="1">
    <citation type="journal article" date="2016" name="Nat. Commun.">
        <title>Thousands of microbial genomes shed light on interconnected biogeochemical processes in an aquifer system.</title>
        <authorList>
            <person name="Anantharaman K."/>
            <person name="Brown C.T."/>
            <person name="Hug L.A."/>
            <person name="Sharon I."/>
            <person name="Castelle C.J."/>
            <person name="Probst A.J."/>
            <person name="Thomas B.C."/>
            <person name="Singh A."/>
            <person name="Wilkins M.J."/>
            <person name="Karaoz U."/>
            <person name="Brodie E.L."/>
            <person name="Williams K.H."/>
            <person name="Hubbard S.S."/>
            <person name="Banfield J.F."/>
        </authorList>
    </citation>
    <scope>NUCLEOTIDE SEQUENCE [LARGE SCALE GENOMIC DNA]</scope>
</reference>
<name>A0A1G1XQF9_9BACT</name>
<dbReference type="InterPro" id="IPR036515">
    <property type="entry name" value="Transposase_17_sf"/>
</dbReference>
<sequence>MRIRQSNHSTYQVEYHIIWCTKYRKKILKYYVKGELIRLLYKIQKIYPDWYYIKINTDRDHVHLLLEIPPKYAVAKVVQKLKIFTAKGLLKRFKFLRKIYEDGHLWSVGYFVSTVGVDEERIKKY</sequence>
<feature type="domain" description="Transposase IS200-like" evidence="1">
    <location>
        <begin position="10"/>
        <end position="125"/>
    </location>
</feature>
<dbReference type="GO" id="GO:0004803">
    <property type="term" value="F:transposase activity"/>
    <property type="evidence" value="ECO:0007669"/>
    <property type="project" value="InterPro"/>
</dbReference>
<dbReference type="SUPFAM" id="SSF143422">
    <property type="entry name" value="Transposase IS200-like"/>
    <property type="match status" value="1"/>
</dbReference>
<dbReference type="EMBL" id="MHIA01000022">
    <property type="protein sequence ID" value="OGY41846.1"/>
    <property type="molecule type" value="Genomic_DNA"/>
</dbReference>
<evidence type="ECO:0000313" key="2">
    <source>
        <dbReference type="EMBL" id="OGY41846.1"/>
    </source>
</evidence>
<dbReference type="SMART" id="SM01321">
    <property type="entry name" value="Y1_Tnp"/>
    <property type="match status" value="1"/>
</dbReference>
<dbReference type="PANTHER" id="PTHR33360:SF2">
    <property type="entry name" value="TRANSPOSASE FOR INSERTION SEQUENCE ELEMENT IS200"/>
    <property type="match status" value="1"/>
</dbReference>
<dbReference type="InterPro" id="IPR002686">
    <property type="entry name" value="Transposase_17"/>
</dbReference>
<dbReference type="GO" id="GO:0003677">
    <property type="term" value="F:DNA binding"/>
    <property type="evidence" value="ECO:0007669"/>
    <property type="project" value="InterPro"/>
</dbReference>
<accession>A0A1G1XQF9</accession>
<dbReference type="Proteomes" id="UP000176260">
    <property type="component" value="Unassembled WGS sequence"/>
</dbReference>
<dbReference type="PANTHER" id="PTHR33360">
    <property type="entry name" value="TRANSPOSASE FOR INSERTION SEQUENCE ELEMENT IS200"/>
    <property type="match status" value="1"/>
</dbReference>
<dbReference type="GO" id="GO:0006313">
    <property type="term" value="P:DNA transposition"/>
    <property type="evidence" value="ECO:0007669"/>
    <property type="project" value="InterPro"/>
</dbReference>
<proteinExistence type="predicted"/>
<gene>
    <name evidence="2" type="ORF">A2Y67_03260</name>
</gene>
<feature type="non-terminal residue" evidence="2">
    <location>
        <position position="125"/>
    </location>
</feature>
<dbReference type="NCBIfam" id="NF033573">
    <property type="entry name" value="transpos_IS200"/>
    <property type="match status" value="1"/>
</dbReference>
<dbReference type="AlphaFoldDB" id="A0A1G1XQF9"/>
<evidence type="ECO:0000259" key="1">
    <source>
        <dbReference type="SMART" id="SM01321"/>
    </source>
</evidence>
<organism evidence="2 3">
    <name type="scientific">Candidatus Buchananbacteria bacterium RBG_13_39_9</name>
    <dbReference type="NCBI Taxonomy" id="1797531"/>
    <lineage>
        <taxon>Bacteria</taxon>
        <taxon>Candidatus Buchananiibacteriota</taxon>
    </lineage>
</organism>